<accession>A0A0A8ZEQ0</accession>
<name>A0A0A8ZEQ0_ARUDO</name>
<reference evidence="1" key="2">
    <citation type="journal article" date="2015" name="Data Brief">
        <title>Shoot transcriptome of the giant reed, Arundo donax.</title>
        <authorList>
            <person name="Barrero R.A."/>
            <person name="Guerrero F.D."/>
            <person name="Moolhuijzen P."/>
            <person name="Goolsby J.A."/>
            <person name="Tidwell J."/>
            <person name="Bellgard S.E."/>
            <person name="Bellgard M.I."/>
        </authorList>
    </citation>
    <scope>NUCLEOTIDE SEQUENCE</scope>
    <source>
        <tissue evidence="1">Shoot tissue taken approximately 20 cm above the soil surface</tissue>
    </source>
</reference>
<dbReference type="EMBL" id="GBRH01262685">
    <property type="protein sequence ID" value="JAD35210.1"/>
    <property type="molecule type" value="Transcribed_RNA"/>
</dbReference>
<sequence>MCISGTTLQNLWTMDKPALATIKKIVFSPHKIELCITR</sequence>
<organism evidence="1">
    <name type="scientific">Arundo donax</name>
    <name type="common">Giant reed</name>
    <name type="synonym">Donax arundinaceus</name>
    <dbReference type="NCBI Taxonomy" id="35708"/>
    <lineage>
        <taxon>Eukaryota</taxon>
        <taxon>Viridiplantae</taxon>
        <taxon>Streptophyta</taxon>
        <taxon>Embryophyta</taxon>
        <taxon>Tracheophyta</taxon>
        <taxon>Spermatophyta</taxon>
        <taxon>Magnoliopsida</taxon>
        <taxon>Liliopsida</taxon>
        <taxon>Poales</taxon>
        <taxon>Poaceae</taxon>
        <taxon>PACMAD clade</taxon>
        <taxon>Arundinoideae</taxon>
        <taxon>Arundineae</taxon>
        <taxon>Arundo</taxon>
    </lineage>
</organism>
<reference evidence="1" key="1">
    <citation type="submission" date="2014-09" db="EMBL/GenBank/DDBJ databases">
        <authorList>
            <person name="Magalhaes I.L.F."/>
            <person name="Oliveira U."/>
            <person name="Santos F.R."/>
            <person name="Vidigal T.H.D.A."/>
            <person name="Brescovit A.D."/>
            <person name="Santos A.J."/>
        </authorList>
    </citation>
    <scope>NUCLEOTIDE SEQUENCE</scope>
    <source>
        <tissue evidence="1">Shoot tissue taken approximately 20 cm above the soil surface</tissue>
    </source>
</reference>
<protein>
    <submittedName>
        <fullName evidence="1">Uncharacterized protein</fullName>
    </submittedName>
</protein>
<dbReference type="AlphaFoldDB" id="A0A0A8ZEQ0"/>
<proteinExistence type="predicted"/>
<evidence type="ECO:0000313" key="1">
    <source>
        <dbReference type="EMBL" id="JAD35210.1"/>
    </source>
</evidence>